<evidence type="ECO:0000313" key="2">
    <source>
        <dbReference type="Proteomes" id="UP000664477"/>
    </source>
</evidence>
<dbReference type="Proteomes" id="UP000664477">
    <property type="component" value="Unassembled WGS sequence"/>
</dbReference>
<proteinExistence type="predicted"/>
<evidence type="ECO:0000313" key="1">
    <source>
        <dbReference type="EMBL" id="MBO1916155.1"/>
    </source>
</evidence>
<accession>A0A939NEI8</accession>
<sequence>MVIGDTKTGKPVTADYDLFSIIFPMSDLEHYINVREMPSWETWKATIMMNYQQRKKTI</sequence>
<comment type="caution">
    <text evidence="1">The sequence shown here is derived from an EMBL/GenBank/DDBJ whole genome shotgun (WGS) entry which is preliminary data.</text>
</comment>
<protein>
    <submittedName>
        <fullName evidence="1">Uncharacterized protein</fullName>
    </submittedName>
</protein>
<dbReference type="EMBL" id="JAGETQ010000037">
    <property type="protein sequence ID" value="MBO1916155.1"/>
    <property type="molecule type" value="Genomic_DNA"/>
</dbReference>
<organism evidence="1 2">
    <name type="scientific">Providencia rettgeri</name>
    <dbReference type="NCBI Taxonomy" id="587"/>
    <lineage>
        <taxon>Bacteria</taxon>
        <taxon>Pseudomonadati</taxon>
        <taxon>Pseudomonadota</taxon>
        <taxon>Gammaproteobacteria</taxon>
        <taxon>Enterobacterales</taxon>
        <taxon>Morganellaceae</taxon>
        <taxon>Providencia</taxon>
    </lineage>
</organism>
<gene>
    <name evidence="1" type="ORF">J4727_08960</name>
</gene>
<dbReference type="AlphaFoldDB" id="A0A939NEI8"/>
<name>A0A939NEI8_PRORE</name>
<dbReference type="SUPFAM" id="SSF81298">
    <property type="entry name" value="Adenylylcyclase toxin (the edema factor)"/>
    <property type="match status" value="1"/>
</dbReference>
<dbReference type="InterPro" id="IPR035099">
    <property type="entry name" value="Anthrax_toxin_C-terminal"/>
</dbReference>
<reference evidence="1" key="1">
    <citation type="submission" date="2021-03" db="EMBL/GenBank/DDBJ databases">
        <title>Molecular epidemiology and mechanisms of colistin and carbapenem resistance in Enterobacteriaceae from clinical isolates, the environment and porcine samples in Pretoria, South Africa.</title>
        <authorList>
            <person name="Bogoshi D."/>
            <person name="Mbelle N.M."/>
            <person name="Naidoo V."/>
            <person name="Osei Sekyere J."/>
        </authorList>
    </citation>
    <scope>NUCLEOTIDE SEQUENCE</scope>
    <source>
        <strain evidence="1">C052</strain>
    </source>
</reference>